<reference evidence="2 3" key="1">
    <citation type="submission" date="2024-09" db="EMBL/GenBank/DDBJ databases">
        <authorList>
            <person name="Sun Q."/>
            <person name="Mori K."/>
        </authorList>
    </citation>
    <scope>NUCLEOTIDE SEQUENCE [LARGE SCALE GENOMIC DNA]</scope>
    <source>
        <strain evidence="2 3">CCM 7659</strain>
    </source>
</reference>
<comment type="caution">
    <text evidence="2">The sequence shown here is derived from an EMBL/GenBank/DDBJ whole genome shotgun (WGS) entry which is preliminary data.</text>
</comment>
<proteinExistence type="predicted"/>
<accession>A0ABV5JTA5</accession>
<organism evidence="2 3">
    <name type="scientific">Dietzia aerolata</name>
    <dbReference type="NCBI Taxonomy" id="595984"/>
    <lineage>
        <taxon>Bacteria</taxon>
        <taxon>Bacillati</taxon>
        <taxon>Actinomycetota</taxon>
        <taxon>Actinomycetes</taxon>
        <taxon>Mycobacteriales</taxon>
        <taxon>Dietziaceae</taxon>
        <taxon>Dietzia</taxon>
    </lineage>
</organism>
<sequence>MRRLISRSGLSVAALLVLTACGGEDTEATTATPGADTSAATVTDTATAAESTTAEAGGDPVEIAVCDLLSDEVIEAATGRTPASSKVWTLGVSADEGEFACSWSDPEESEFVHITVWAPPADVNAEFEELRSGLFYDEDVPSPGIGDDSFYRLAGVGELGTVVFLSDGILHKIDLSNPADAPATAEQEEEARRTLVTLAEGVI</sequence>
<evidence type="ECO:0008006" key="4">
    <source>
        <dbReference type="Google" id="ProtNLM"/>
    </source>
</evidence>
<feature type="signal peptide" evidence="1">
    <location>
        <begin position="1"/>
        <end position="22"/>
    </location>
</feature>
<feature type="chain" id="PRO_5045808459" description="DUF3558 domain-containing protein" evidence="1">
    <location>
        <begin position="23"/>
        <end position="203"/>
    </location>
</feature>
<protein>
    <recommendedName>
        <fullName evidence="4">DUF3558 domain-containing protein</fullName>
    </recommendedName>
</protein>
<keyword evidence="3" id="KW-1185">Reference proteome</keyword>
<evidence type="ECO:0000313" key="2">
    <source>
        <dbReference type="EMBL" id="MFB9260632.1"/>
    </source>
</evidence>
<name>A0ABV5JTA5_9ACTN</name>
<gene>
    <name evidence="2" type="ORF">ACFFVD_12535</name>
</gene>
<dbReference type="PROSITE" id="PS51257">
    <property type="entry name" value="PROKAR_LIPOPROTEIN"/>
    <property type="match status" value="1"/>
</dbReference>
<dbReference type="EMBL" id="JBHMDY010000006">
    <property type="protein sequence ID" value="MFB9260632.1"/>
    <property type="molecule type" value="Genomic_DNA"/>
</dbReference>
<keyword evidence="1" id="KW-0732">Signal</keyword>
<dbReference type="RefSeq" id="WP_206682283.1">
    <property type="nucleotide sequence ID" value="NZ_JAALDM010000066.1"/>
</dbReference>
<dbReference type="Proteomes" id="UP001589700">
    <property type="component" value="Unassembled WGS sequence"/>
</dbReference>
<evidence type="ECO:0000313" key="3">
    <source>
        <dbReference type="Proteomes" id="UP001589700"/>
    </source>
</evidence>
<evidence type="ECO:0000256" key="1">
    <source>
        <dbReference type="SAM" id="SignalP"/>
    </source>
</evidence>